<dbReference type="STRING" id="695939.SAMN00790413_01944"/>
<protein>
    <recommendedName>
        <fullName evidence="4">Holliday junction resolvase</fullName>
    </recommendedName>
</protein>
<accession>A0A1W1VJ02</accession>
<organism evidence="2 3">
    <name type="scientific">Deinococcus hopiensis KR-140</name>
    <dbReference type="NCBI Taxonomy" id="695939"/>
    <lineage>
        <taxon>Bacteria</taxon>
        <taxon>Thermotogati</taxon>
        <taxon>Deinococcota</taxon>
        <taxon>Deinococci</taxon>
        <taxon>Deinococcales</taxon>
        <taxon>Deinococcaceae</taxon>
        <taxon>Deinococcus</taxon>
    </lineage>
</organism>
<dbReference type="InterPro" id="IPR056931">
    <property type="entry name" value="D14-like"/>
</dbReference>
<evidence type="ECO:0008006" key="4">
    <source>
        <dbReference type="Google" id="ProtNLM"/>
    </source>
</evidence>
<sequence length="158" mass="17958">MSPRKSVATLESLPAKKATPPLRNSKKKPVNSRAKGARGELQLAKALTELGFPAERGQQRKGGADSPDVICLALSGWHIECKLTATCQMHSPATLKSWMDQARRDCEGKRMPIVIHRWNGARDWWVLVMPYARPWYWQRLDLFVKVESELLKIWGIPK</sequence>
<dbReference type="Pfam" id="PF24608">
    <property type="entry name" value="PDDEXK_15"/>
    <property type="match status" value="1"/>
</dbReference>
<evidence type="ECO:0000256" key="1">
    <source>
        <dbReference type="SAM" id="MobiDB-lite"/>
    </source>
</evidence>
<gene>
    <name evidence="2" type="ORF">SAMN00790413_01944</name>
</gene>
<evidence type="ECO:0000313" key="3">
    <source>
        <dbReference type="Proteomes" id="UP000192582"/>
    </source>
</evidence>
<dbReference type="Proteomes" id="UP000192582">
    <property type="component" value="Unassembled WGS sequence"/>
</dbReference>
<dbReference type="EMBL" id="FWWU01000009">
    <property type="protein sequence ID" value="SMB93342.1"/>
    <property type="molecule type" value="Genomic_DNA"/>
</dbReference>
<name>A0A1W1VJ02_9DEIO</name>
<proteinExistence type="predicted"/>
<keyword evidence="3" id="KW-1185">Reference proteome</keyword>
<dbReference type="AlphaFoldDB" id="A0A1W1VJ02"/>
<reference evidence="2 3" key="1">
    <citation type="submission" date="2017-04" db="EMBL/GenBank/DDBJ databases">
        <authorList>
            <person name="Afonso C.L."/>
            <person name="Miller P.J."/>
            <person name="Scott M.A."/>
            <person name="Spackman E."/>
            <person name="Goraichik I."/>
            <person name="Dimitrov K.M."/>
            <person name="Suarez D.L."/>
            <person name="Swayne D.E."/>
        </authorList>
    </citation>
    <scope>NUCLEOTIDE SEQUENCE [LARGE SCALE GENOMIC DNA]</scope>
    <source>
        <strain evidence="2 3">KR-140</strain>
    </source>
</reference>
<evidence type="ECO:0000313" key="2">
    <source>
        <dbReference type="EMBL" id="SMB93342.1"/>
    </source>
</evidence>
<feature type="region of interest" description="Disordered" evidence="1">
    <location>
        <begin position="1"/>
        <end position="38"/>
    </location>
</feature>